<dbReference type="STRING" id="1850252.LPB136_12220"/>
<dbReference type="SUPFAM" id="SSF56784">
    <property type="entry name" value="HAD-like"/>
    <property type="match status" value="1"/>
</dbReference>
<reference evidence="13 14" key="1">
    <citation type="submission" date="2016-11" db="EMBL/GenBank/DDBJ databases">
        <title>Tenacibaculum sp. LPB0136, isolated from marine environment.</title>
        <authorList>
            <person name="Kim E."/>
            <person name="Yi H."/>
        </authorList>
    </citation>
    <scope>NUCLEOTIDE SEQUENCE [LARGE SCALE GENOMIC DNA]</scope>
    <source>
        <strain evidence="13 14">LPB0136</strain>
    </source>
</reference>
<evidence type="ECO:0000256" key="10">
    <source>
        <dbReference type="ARBA" id="ARBA00048427"/>
    </source>
</evidence>
<evidence type="ECO:0000256" key="5">
    <source>
        <dbReference type="ARBA" id="ARBA00007937"/>
    </source>
</evidence>
<dbReference type="EMBL" id="CP018155">
    <property type="protein sequence ID" value="APG66088.1"/>
    <property type="molecule type" value="Genomic_DNA"/>
</dbReference>
<dbReference type="SMART" id="SM00563">
    <property type="entry name" value="PlsC"/>
    <property type="match status" value="2"/>
</dbReference>
<dbReference type="PANTHER" id="PTHR12563">
    <property type="entry name" value="GLYCEROL-3-PHOSPHATE ACYLTRANSFERASE"/>
    <property type="match status" value="1"/>
</dbReference>
<comment type="subcellular location">
    <subcellularLocation>
        <location evidence="2">Endomembrane system</location>
        <topology evidence="2">Peripheral membrane protein</topology>
    </subcellularLocation>
</comment>
<dbReference type="NCBIfam" id="TIGR01490">
    <property type="entry name" value="HAD-SF-IB-hyp1"/>
    <property type="match status" value="1"/>
</dbReference>
<dbReference type="CDD" id="cd02612">
    <property type="entry name" value="HAD_PGPPase"/>
    <property type="match status" value="1"/>
</dbReference>
<name>A0A1L3JLT6_9FLAO</name>
<keyword evidence="11" id="KW-0443">Lipid metabolism</keyword>
<keyword evidence="14" id="KW-1185">Reference proteome</keyword>
<evidence type="ECO:0000313" key="14">
    <source>
        <dbReference type="Proteomes" id="UP000181898"/>
    </source>
</evidence>
<evidence type="ECO:0000256" key="11">
    <source>
        <dbReference type="RuleBase" id="RU361267"/>
    </source>
</evidence>
<gene>
    <name evidence="13" type="ORF">LPB136_12220</name>
</gene>
<comment type="similarity">
    <text evidence="11">Belongs to the 1-acyl-sn-glycerol-3-phosphate acyltransferase family.</text>
</comment>
<keyword evidence="8" id="KW-0472">Membrane</keyword>
<keyword evidence="11" id="KW-1208">Phospholipid metabolism</keyword>
<dbReference type="OrthoDB" id="9803035at2"/>
<evidence type="ECO:0000313" key="13">
    <source>
        <dbReference type="EMBL" id="APG66088.1"/>
    </source>
</evidence>
<dbReference type="SUPFAM" id="SSF69593">
    <property type="entry name" value="Glycerol-3-phosphate (1)-acyltransferase"/>
    <property type="match status" value="2"/>
</dbReference>
<evidence type="ECO:0000259" key="12">
    <source>
        <dbReference type="SMART" id="SM00563"/>
    </source>
</evidence>
<dbReference type="AlphaFoldDB" id="A0A1L3JLT6"/>
<dbReference type="RefSeq" id="WP_072556610.1">
    <property type="nucleotide sequence ID" value="NZ_CP018155.1"/>
</dbReference>
<dbReference type="CDD" id="cd07989">
    <property type="entry name" value="LPLAT_AGPAT-like"/>
    <property type="match status" value="1"/>
</dbReference>
<dbReference type="KEGG" id="ten:LPB136_12220"/>
<dbReference type="GO" id="GO:0012505">
    <property type="term" value="C:endomembrane system"/>
    <property type="evidence" value="ECO:0007669"/>
    <property type="project" value="UniProtKB-SubCell"/>
</dbReference>
<comment type="domain">
    <text evidence="11">The HXXXXD motif is essential for acyltransferase activity and may constitute the binding site for the phosphate moiety of the glycerol-3-phosphate.</text>
</comment>
<keyword evidence="7 11" id="KW-0808">Transferase</keyword>
<protein>
    <recommendedName>
        <fullName evidence="6 11">1-acyl-sn-glycerol-3-phosphate acyltransferase</fullName>
        <ecNumber evidence="11">2.3.1.51</ecNumber>
    </recommendedName>
</protein>
<feature type="domain" description="Phospholipid/glycerol acyltransferase" evidence="12">
    <location>
        <begin position="88"/>
        <end position="214"/>
    </location>
</feature>
<dbReference type="InterPro" id="IPR036412">
    <property type="entry name" value="HAD-like_sf"/>
</dbReference>
<evidence type="ECO:0000256" key="9">
    <source>
        <dbReference type="ARBA" id="ARBA00023315"/>
    </source>
</evidence>
<evidence type="ECO:0000256" key="6">
    <source>
        <dbReference type="ARBA" id="ARBA00016139"/>
    </source>
</evidence>
<evidence type="ECO:0000256" key="3">
    <source>
        <dbReference type="ARBA" id="ARBA00004728"/>
    </source>
</evidence>
<dbReference type="NCBIfam" id="TIGR01488">
    <property type="entry name" value="HAD-SF-IB"/>
    <property type="match status" value="1"/>
</dbReference>
<comment type="pathway">
    <text evidence="4">Phospholipid metabolism; CDP-diacylglycerol biosynthesis; CDP-diacylglycerol from sn-glycerol 3-phosphate: step 1/3.</text>
</comment>
<dbReference type="GO" id="GO:0008654">
    <property type="term" value="P:phospholipid biosynthetic process"/>
    <property type="evidence" value="ECO:0007669"/>
    <property type="project" value="UniProtKB-KW"/>
</dbReference>
<dbReference type="Proteomes" id="UP000181898">
    <property type="component" value="Chromosome"/>
</dbReference>
<proteinExistence type="inferred from homology"/>
<dbReference type="InterPro" id="IPR022284">
    <property type="entry name" value="GPAT/DHAPAT"/>
</dbReference>
<comment type="similarity">
    <text evidence="5">Belongs to the GPAT/DAPAT family.</text>
</comment>
<dbReference type="CDD" id="cd07993">
    <property type="entry name" value="LPLAT_DHAPAT-like"/>
    <property type="match status" value="1"/>
</dbReference>
<dbReference type="InterPro" id="IPR006385">
    <property type="entry name" value="HAD_hydro_SerB1"/>
</dbReference>
<dbReference type="NCBIfam" id="TIGR00530">
    <property type="entry name" value="AGP_acyltrn"/>
    <property type="match status" value="1"/>
</dbReference>
<evidence type="ECO:0000256" key="1">
    <source>
        <dbReference type="ARBA" id="ARBA00001141"/>
    </source>
</evidence>
<dbReference type="InterPro" id="IPR004552">
    <property type="entry name" value="AGP_acyltrans"/>
</dbReference>
<dbReference type="InterPro" id="IPR002123">
    <property type="entry name" value="Plipid/glycerol_acylTrfase"/>
</dbReference>
<sequence length="1078" mass="122038">MSIEKIFNQPKFQDELKGIALQRKQSLEEVQKEAELCITEMYAEQNPIANMATLKGFEYMLSKAYEDKIDVDRQEIKKLMKLMRKNSVAFILTHKTYLDTVVLVTTLHRYGMPIPYFFGGINLAMPGVKQLGKNSGLIFLRRSFKDDAVYKASLRHYISCFIENGDHLTWNIEGTRSRTGKIVYPQMGILKYIMEGEKASSRPIKYVPVSIVYDLIPDVKEMTEEGKGTDKKSENLALFGKYLKNLGHRYGRASIRFGEPVENSQHTNAIIPDMEEDSYADKNTLPRFAFELIHKANTITPVTTVSLVCNALLNNFALTKKEIEINVIKLMNYIEQRKEDVLLDRGNKIDVTVQKALNLLLGAHIIQKSKAGRKTQYSLAPNEYLSATYYANMSASHLYHRAFIEMALIKIKDDTSTDRILHFWEEIMHLRNTFKFEFFYTNKPKFSTEIEDELNLFDKNWRKIITDPNGDINTLLKKQELFVSKGLLLIYLEANKVVCHTLNSWDLEDDFIYSEFLDLCLFKGKELHWQSRISRLDSVSKPFLTNSLRFAKNAKLIPVEGKIDYDGLESWMQELDEFTNHLNELQKLEVKSLLNITAIETEEEVVPGSDLDTISNRILEQEEGAHIAAFFDLDRTLINDFSAKKFVQSRLLSGKTTTKELLSQFATILLYGAGNRDFEVLTKLSALGVKGIKEKDFTTLGQEVYKKHLVDTIYPEARTLIASHLEKGHKIVIISAATVYQIKPIADELGISDIYCTEMEVNRGKFTGQIKEMCWGEGKANAGKKFAKQNDIDLSKSFFYTDSFDDYPLLEIVGKPHAVNPDSRLSQVAFESGWPILRFDETNGQPIVNRFRTGLAAASLYPSAVKGIIRGAFTLSKKEAINTTIASIGDLGTKFAGLDIAVKGKNNLEDYRPAVFCFNHQSSADFFIISKLLRKDVAGVAKKELEMTPFGPLFKAMGAIFIDRSNKKNALKSMKDAAEVIKNGTSVVIAPEGTRSGSKELGKFKKGAFHLAMAAGVPIIPIVIKNAYMAMPKGSSVFKPTHIEVVILDPVDTSEWKVKHIDTYVEEVRDLYKVALEN</sequence>
<evidence type="ECO:0000256" key="7">
    <source>
        <dbReference type="ARBA" id="ARBA00022679"/>
    </source>
</evidence>
<dbReference type="GO" id="GO:0003841">
    <property type="term" value="F:1-acylglycerol-3-phosphate O-acyltransferase activity"/>
    <property type="evidence" value="ECO:0007669"/>
    <property type="project" value="UniProtKB-UniRule"/>
</dbReference>
<evidence type="ECO:0000256" key="4">
    <source>
        <dbReference type="ARBA" id="ARBA00004765"/>
    </source>
</evidence>
<dbReference type="Gene3D" id="3.40.50.1000">
    <property type="entry name" value="HAD superfamily/HAD-like"/>
    <property type="match status" value="1"/>
</dbReference>
<feature type="domain" description="Phospholipid/glycerol acyltransferase" evidence="12">
    <location>
        <begin position="914"/>
        <end position="1027"/>
    </location>
</feature>
<dbReference type="InterPro" id="IPR045520">
    <property type="entry name" value="GPAT/DHAPAT_C"/>
</dbReference>
<evidence type="ECO:0000256" key="8">
    <source>
        <dbReference type="ARBA" id="ARBA00023136"/>
    </source>
</evidence>
<dbReference type="InterPro" id="IPR023214">
    <property type="entry name" value="HAD_sf"/>
</dbReference>
<accession>A0A1L3JLT6</accession>
<comment type="catalytic activity">
    <reaction evidence="10">
        <text>sn-glycerol 3-phosphate + an acyl-CoA = a 1-acyl-sn-glycero-3-phosphate + CoA</text>
        <dbReference type="Rhea" id="RHEA:15325"/>
        <dbReference type="ChEBI" id="CHEBI:57287"/>
        <dbReference type="ChEBI" id="CHEBI:57597"/>
        <dbReference type="ChEBI" id="CHEBI:57970"/>
        <dbReference type="ChEBI" id="CHEBI:58342"/>
        <dbReference type="EC" id="2.3.1.15"/>
    </reaction>
</comment>
<dbReference type="Pfam" id="PF12710">
    <property type="entry name" value="HAD"/>
    <property type="match status" value="1"/>
</dbReference>
<keyword evidence="11" id="KW-0594">Phospholipid biosynthesis</keyword>
<keyword evidence="11" id="KW-0444">Lipid biosynthesis</keyword>
<dbReference type="GO" id="GO:0005886">
    <property type="term" value="C:plasma membrane"/>
    <property type="evidence" value="ECO:0007669"/>
    <property type="project" value="TreeGrafter"/>
</dbReference>
<comment type="pathway">
    <text evidence="3">Phospholipid metabolism; CDP-diacylglycerol biosynthesis; CDP-diacylglycerol from sn-glycerol 3-phosphate: step 2/3.</text>
</comment>
<dbReference type="InterPro" id="IPR041728">
    <property type="entry name" value="GPAT/DHAPAT_LPLAT"/>
</dbReference>
<dbReference type="PANTHER" id="PTHR12563:SF17">
    <property type="entry name" value="DIHYDROXYACETONE PHOSPHATE ACYLTRANSFERASE"/>
    <property type="match status" value="1"/>
</dbReference>
<dbReference type="EC" id="2.3.1.51" evidence="11"/>
<dbReference type="Pfam" id="PF01553">
    <property type="entry name" value="Acyltransferase"/>
    <property type="match status" value="2"/>
</dbReference>
<dbReference type="Pfam" id="PF19277">
    <property type="entry name" value="GPAT_C"/>
    <property type="match status" value="1"/>
</dbReference>
<organism evidence="13 14">
    <name type="scientific">Tenacibaculum todarodis</name>
    <dbReference type="NCBI Taxonomy" id="1850252"/>
    <lineage>
        <taxon>Bacteria</taxon>
        <taxon>Pseudomonadati</taxon>
        <taxon>Bacteroidota</taxon>
        <taxon>Flavobacteriia</taxon>
        <taxon>Flavobacteriales</taxon>
        <taxon>Flavobacteriaceae</taxon>
        <taxon>Tenacibaculum</taxon>
    </lineage>
</organism>
<comment type="catalytic activity">
    <reaction evidence="1 11">
        <text>a 1-acyl-sn-glycero-3-phosphate + an acyl-CoA = a 1,2-diacyl-sn-glycero-3-phosphate + CoA</text>
        <dbReference type="Rhea" id="RHEA:19709"/>
        <dbReference type="ChEBI" id="CHEBI:57287"/>
        <dbReference type="ChEBI" id="CHEBI:57970"/>
        <dbReference type="ChEBI" id="CHEBI:58342"/>
        <dbReference type="ChEBI" id="CHEBI:58608"/>
        <dbReference type="EC" id="2.3.1.51"/>
    </reaction>
</comment>
<dbReference type="Gene3D" id="1.20.1440.100">
    <property type="entry name" value="SG protein - dephosphorylation function"/>
    <property type="match status" value="1"/>
</dbReference>
<keyword evidence="9 11" id="KW-0012">Acyltransferase</keyword>
<evidence type="ECO:0000256" key="2">
    <source>
        <dbReference type="ARBA" id="ARBA00004184"/>
    </source>
</evidence>
<dbReference type="GO" id="GO:0004366">
    <property type="term" value="F:glycerol-3-phosphate O-acyltransferase activity"/>
    <property type="evidence" value="ECO:0007669"/>
    <property type="project" value="UniProtKB-EC"/>
</dbReference>